<dbReference type="AlphaFoldDB" id="A0A1I7WBF6"/>
<dbReference type="Proteomes" id="UP000095283">
    <property type="component" value="Unplaced"/>
</dbReference>
<protein>
    <submittedName>
        <fullName evidence="2">Uncharacterized protein</fullName>
    </submittedName>
</protein>
<accession>A0A1I7WBF6</accession>
<proteinExistence type="predicted"/>
<dbReference type="WBParaSite" id="Hba_02008">
    <property type="protein sequence ID" value="Hba_02008"/>
    <property type="gene ID" value="Hba_02008"/>
</dbReference>
<evidence type="ECO:0000313" key="1">
    <source>
        <dbReference type="Proteomes" id="UP000095283"/>
    </source>
</evidence>
<sequence>MAIFYLKINYLPNSFSFPKRNSNKKKHRNRHLKIEIIL</sequence>
<keyword evidence="1" id="KW-1185">Reference proteome</keyword>
<evidence type="ECO:0000313" key="2">
    <source>
        <dbReference type="WBParaSite" id="Hba_02008"/>
    </source>
</evidence>
<reference evidence="2" key="1">
    <citation type="submission" date="2016-11" db="UniProtKB">
        <authorList>
            <consortium name="WormBaseParasite"/>
        </authorList>
    </citation>
    <scope>IDENTIFICATION</scope>
</reference>
<organism evidence="1 2">
    <name type="scientific">Heterorhabditis bacteriophora</name>
    <name type="common">Entomopathogenic nematode worm</name>
    <dbReference type="NCBI Taxonomy" id="37862"/>
    <lineage>
        <taxon>Eukaryota</taxon>
        <taxon>Metazoa</taxon>
        <taxon>Ecdysozoa</taxon>
        <taxon>Nematoda</taxon>
        <taxon>Chromadorea</taxon>
        <taxon>Rhabditida</taxon>
        <taxon>Rhabditina</taxon>
        <taxon>Rhabditomorpha</taxon>
        <taxon>Strongyloidea</taxon>
        <taxon>Heterorhabditidae</taxon>
        <taxon>Heterorhabditis</taxon>
    </lineage>
</organism>
<name>A0A1I7WBF6_HETBA</name>